<feature type="domain" description="Phosphoribosyltransferase" evidence="1">
    <location>
        <begin position="23"/>
        <end position="128"/>
    </location>
</feature>
<dbReference type="InterPro" id="IPR000836">
    <property type="entry name" value="PRTase_dom"/>
</dbReference>
<dbReference type="RefSeq" id="WP_155656862.1">
    <property type="nucleotide sequence ID" value="NZ_WOBO01000014.1"/>
</dbReference>
<dbReference type="CDD" id="cd06223">
    <property type="entry name" value="PRTases_typeI"/>
    <property type="match status" value="1"/>
</dbReference>
<reference evidence="2 3" key="1">
    <citation type="submission" date="2019-11" db="EMBL/GenBank/DDBJ databases">
        <title>Using colonization assays and comparative genomics to discover symbiosis behaviors and factors in Vibrio fischeri.</title>
        <authorList>
            <person name="Bongrand C."/>
            <person name="Moriano-Gutierrez S."/>
            <person name="Arevalo P."/>
            <person name="Mcfall-Ngai M."/>
            <person name="Visick K."/>
            <person name="Polz M.F."/>
            <person name="Ruby E.G."/>
        </authorList>
    </citation>
    <scope>NUCLEOTIDE SEQUENCE [LARGE SCALE GENOMIC DNA]</scope>
    <source>
        <strain evidence="3">emors.3.2</strain>
    </source>
</reference>
<dbReference type="GO" id="GO:0016757">
    <property type="term" value="F:glycosyltransferase activity"/>
    <property type="evidence" value="ECO:0007669"/>
    <property type="project" value="UniProtKB-KW"/>
</dbReference>
<organism evidence="2 3">
    <name type="scientific">Aliivibrio fischeri</name>
    <name type="common">Vibrio fischeri</name>
    <dbReference type="NCBI Taxonomy" id="668"/>
    <lineage>
        <taxon>Bacteria</taxon>
        <taxon>Pseudomonadati</taxon>
        <taxon>Pseudomonadota</taxon>
        <taxon>Gammaproteobacteria</taxon>
        <taxon>Vibrionales</taxon>
        <taxon>Vibrionaceae</taxon>
        <taxon>Aliivibrio</taxon>
    </lineage>
</organism>
<protein>
    <submittedName>
        <fullName evidence="2">Phosphoribosyltransferase</fullName>
    </submittedName>
</protein>
<proteinExistence type="predicted"/>
<dbReference type="InterPro" id="IPR023214">
    <property type="entry name" value="HAD_sf"/>
</dbReference>
<dbReference type="EMBL" id="WOBO01000014">
    <property type="protein sequence ID" value="MUK46090.1"/>
    <property type="molecule type" value="Genomic_DNA"/>
</dbReference>
<evidence type="ECO:0000259" key="1">
    <source>
        <dbReference type="Pfam" id="PF00156"/>
    </source>
</evidence>
<name>A0A6N3Z5S1_ALIFS</name>
<keyword evidence="2" id="KW-0808">Transferase</keyword>
<accession>A0A6N3Z5S1</accession>
<keyword evidence="2" id="KW-0328">Glycosyltransferase</keyword>
<sequence length="321" mass="36988">MNYKSYSDLSCDIRKHLPNIQDKGFDLVVGLPRSGLTPANMIALYMNVACTDFDSFINDRKLKKGKTRKSKTDIEYPHDAKNILLVDDSIRSGSSLQSDLLLIPDSLRSKVTTCAIYSSSPKRDDVDMFLEVVPMPRVFEWNLFHHVITTEACFDIDGVLCVDPTKEQNDDGEKYIDFILNAEPLFIPTNKVYALVTSRLEKYRKETEIWLNKHNIEYEHLIMLDLPNKEERQKLGVHGSHKAKYYKSTNARLFIESEYKQSVEILNITNKPVFCVDENLMLTPGKSYFIKNKVKSTFLKKLVKLIPTPVKKKIKSILNKK</sequence>
<dbReference type="Gene3D" id="3.40.50.2020">
    <property type="match status" value="1"/>
</dbReference>
<dbReference type="Pfam" id="PF00156">
    <property type="entry name" value="Pribosyltran"/>
    <property type="match status" value="1"/>
</dbReference>
<dbReference type="AlphaFoldDB" id="A0A6N3Z5S1"/>
<evidence type="ECO:0000313" key="3">
    <source>
        <dbReference type="Proteomes" id="UP000435323"/>
    </source>
</evidence>
<evidence type="ECO:0000313" key="2">
    <source>
        <dbReference type="EMBL" id="MUK46090.1"/>
    </source>
</evidence>
<dbReference type="Gene3D" id="3.40.50.1000">
    <property type="entry name" value="HAD superfamily/HAD-like"/>
    <property type="match status" value="1"/>
</dbReference>
<comment type="caution">
    <text evidence="2">The sequence shown here is derived from an EMBL/GenBank/DDBJ whole genome shotgun (WGS) entry which is preliminary data.</text>
</comment>
<gene>
    <name evidence="2" type="ORF">GNP77_11935</name>
</gene>
<dbReference type="SUPFAM" id="SSF53271">
    <property type="entry name" value="PRTase-like"/>
    <property type="match status" value="1"/>
</dbReference>
<dbReference type="Proteomes" id="UP000435323">
    <property type="component" value="Unassembled WGS sequence"/>
</dbReference>
<dbReference type="InterPro" id="IPR029057">
    <property type="entry name" value="PRTase-like"/>
</dbReference>